<reference evidence="1" key="1">
    <citation type="journal article" date="2014" name="Front. Microbiol.">
        <title>High frequency of phylogenetically diverse reductive dehalogenase-homologous genes in deep subseafloor sedimentary metagenomes.</title>
        <authorList>
            <person name="Kawai M."/>
            <person name="Futagami T."/>
            <person name="Toyoda A."/>
            <person name="Takaki Y."/>
            <person name="Nishi S."/>
            <person name="Hori S."/>
            <person name="Arai W."/>
            <person name="Tsubouchi T."/>
            <person name="Morono Y."/>
            <person name="Uchiyama I."/>
            <person name="Ito T."/>
            <person name="Fujiyama A."/>
            <person name="Inagaki F."/>
            <person name="Takami H."/>
        </authorList>
    </citation>
    <scope>NUCLEOTIDE SEQUENCE</scope>
    <source>
        <strain evidence="1">Expedition CK06-06</strain>
    </source>
</reference>
<sequence>PAIMDAFVFDGKTWAMPFLANFQLFFYNIDMIKKAGFDDAPKTLEEMVEQMEAIKAKGICKYPWTDSWNQKEGLTCEYVWLTGAFGGDTFDKDAKPIFNTGPGLKALEFMVMLLDKELASPKSLTNDEPAARDDFIAGNAAFTSNWTFQYGSMNDPSVSKVVGAGKMGLLPVAKDVLGQYTYETASVSGFQGAAILANSKNKEAAWKYVRFITSPIVQRAYLTEMPVWTSVQTSAYAMTMDPVIDIKTKEIASVHHR</sequence>
<dbReference type="AlphaFoldDB" id="X1VVV5"/>
<dbReference type="PANTHER" id="PTHR43649">
    <property type="entry name" value="ARABINOSE-BINDING PROTEIN-RELATED"/>
    <property type="match status" value="1"/>
</dbReference>
<dbReference type="InterPro" id="IPR006059">
    <property type="entry name" value="SBP"/>
</dbReference>
<proteinExistence type="predicted"/>
<evidence type="ECO:0000313" key="1">
    <source>
        <dbReference type="EMBL" id="GAJ14930.1"/>
    </source>
</evidence>
<protein>
    <recommendedName>
        <fullName evidence="2">Extracellular solute-binding protein</fullName>
    </recommendedName>
</protein>
<organism evidence="1">
    <name type="scientific">marine sediment metagenome</name>
    <dbReference type="NCBI Taxonomy" id="412755"/>
    <lineage>
        <taxon>unclassified sequences</taxon>
        <taxon>metagenomes</taxon>
        <taxon>ecological metagenomes</taxon>
    </lineage>
</organism>
<dbReference type="SUPFAM" id="SSF53850">
    <property type="entry name" value="Periplasmic binding protein-like II"/>
    <property type="match status" value="1"/>
</dbReference>
<evidence type="ECO:0008006" key="2">
    <source>
        <dbReference type="Google" id="ProtNLM"/>
    </source>
</evidence>
<dbReference type="PANTHER" id="PTHR43649:SF12">
    <property type="entry name" value="DIACETYLCHITOBIOSE BINDING PROTEIN DASA"/>
    <property type="match status" value="1"/>
</dbReference>
<comment type="caution">
    <text evidence="1">The sequence shown here is derived from an EMBL/GenBank/DDBJ whole genome shotgun (WGS) entry which is preliminary data.</text>
</comment>
<dbReference type="InterPro" id="IPR050490">
    <property type="entry name" value="Bact_solute-bd_prot1"/>
</dbReference>
<feature type="non-terminal residue" evidence="1">
    <location>
        <position position="257"/>
    </location>
</feature>
<dbReference type="EMBL" id="BARW01027339">
    <property type="protein sequence ID" value="GAJ14930.1"/>
    <property type="molecule type" value="Genomic_DNA"/>
</dbReference>
<name>X1VVV5_9ZZZZ</name>
<dbReference type="Pfam" id="PF01547">
    <property type="entry name" value="SBP_bac_1"/>
    <property type="match status" value="1"/>
</dbReference>
<dbReference type="Gene3D" id="3.40.190.10">
    <property type="entry name" value="Periplasmic binding protein-like II"/>
    <property type="match status" value="1"/>
</dbReference>
<gene>
    <name evidence="1" type="ORF">S12H4_44377</name>
</gene>
<accession>X1VVV5</accession>
<feature type="non-terminal residue" evidence="1">
    <location>
        <position position="1"/>
    </location>
</feature>